<dbReference type="InterPro" id="IPR001279">
    <property type="entry name" value="Metallo-B-lactamas"/>
</dbReference>
<dbReference type="PROSITE" id="PS50902">
    <property type="entry name" value="FLAVODOXIN_LIKE"/>
    <property type="match status" value="1"/>
</dbReference>
<dbReference type="EMBL" id="JARGDH010000006">
    <property type="protein sequence ID" value="KAL0266184.1"/>
    <property type="molecule type" value="Genomic_DNA"/>
</dbReference>
<dbReference type="PANTHER" id="PTHR43717">
    <property type="entry name" value="ANAEROBIC NITRIC OXIDE REDUCTASE FLAVORUBREDOXIN"/>
    <property type="match status" value="1"/>
</dbReference>
<dbReference type="PANTHER" id="PTHR43717:SF1">
    <property type="entry name" value="ANAEROBIC NITRIC OXIDE REDUCTASE FLAVORUBREDOXIN"/>
    <property type="match status" value="1"/>
</dbReference>
<dbReference type="Gene3D" id="3.40.50.360">
    <property type="match status" value="1"/>
</dbReference>
<dbReference type="InterPro" id="IPR029039">
    <property type="entry name" value="Flavoprotein-like_sf"/>
</dbReference>
<dbReference type="GO" id="GO:0031123">
    <property type="term" value="P:RNA 3'-end processing"/>
    <property type="evidence" value="ECO:0007669"/>
    <property type="project" value="UniProtKB-ARBA"/>
</dbReference>
<reference evidence="2" key="1">
    <citation type="journal article" date="2024" name="Gigascience">
        <title>Chromosome-level genome of the poultry shaft louse Menopon gallinae provides insight into the host-switching and adaptive evolution of parasitic lice.</title>
        <authorList>
            <person name="Xu Y."/>
            <person name="Ma L."/>
            <person name="Liu S."/>
            <person name="Liang Y."/>
            <person name="Liu Q."/>
            <person name="He Z."/>
            <person name="Tian L."/>
            <person name="Duan Y."/>
            <person name="Cai W."/>
            <person name="Li H."/>
            <person name="Song F."/>
        </authorList>
    </citation>
    <scope>NUCLEOTIDE SEQUENCE</scope>
    <source>
        <strain evidence="2">Cailab_2023a</strain>
    </source>
</reference>
<protein>
    <recommendedName>
        <fullName evidence="1">Flavodoxin-like domain-containing protein</fullName>
    </recommendedName>
</protein>
<comment type="caution">
    <text evidence="2">The sequence shown here is derived from an EMBL/GenBank/DDBJ whole genome shotgun (WGS) entry which is preliminary data.</text>
</comment>
<dbReference type="GO" id="GO:0010181">
    <property type="term" value="F:FMN binding"/>
    <property type="evidence" value="ECO:0007669"/>
    <property type="project" value="InterPro"/>
</dbReference>
<gene>
    <name evidence="2" type="ORF">PYX00_011901</name>
</gene>
<name>A0AAW2H8M6_9NEOP</name>
<organism evidence="2">
    <name type="scientific">Menopon gallinae</name>
    <name type="common">poultry shaft louse</name>
    <dbReference type="NCBI Taxonomy" id="328185"/>
    <lineage>
        <taxon>Eukaryota</taxon>
        <taxon>Metazoa</taxon>
        <taxon>Ecdysozoa</taxon>
        <taxon>Arthropoda</taxon>
        <taxon>Hexapoda</taxon>
        <taxon>Insecta</taxon>
        <taxon>Pterygota</taxon>
        <taxon>Neoptera</taxon>
        <taxon>Paraneoptera</taxon>
        <taxon>Psocodea</taxon>
        <taxon>Troctomorpha</taxon>
        <taxon>Phthiraptera</taxon>
        <taxon>Amblycera</taxon>
        <taxon>Menoponidae</taxon>
        <taxon>Menopon</taxon>
    </lineage>
</organism>
<feature type="domain" description="Flavodoxin-like" evidence="1">
    <location>
        <begin position="268"/>
        <end position="428"/>
    </location>
</feature>
<dbReference type="InterPro" id="IPR036866">
    <property type="entry name" value="RibonucZ/Hydroxyglut_hydro"/>
</dbReference>
<dbReference type="SUPFAM" id="SSF52218">
    <property type="entry name" value="Flavoproteins"/>
    <property type="match status" value="1"/>
</dbReference>
<dbReference type="AlphaFoldDB" id="A0AAW2H8M6"/>
<sequence length="428" mass="48274">MNDKAVRVKSGIYRFGTNVEEKETMDARVMDEQNGKNALIDLVCEWEGQRIHIEDEFKQGGFSIEDIDYIVLNHMEPDHSGLSPEEKEKIFIEVKDGDMLDLKDGSIIPAGTAPADDHGRLLVFVFIPNVHWPETMASYDVQEKVLFPCDAFGSYGRIEKDHYFADQVGPEGIAYYKREALRYFANIVASFCTPVIQAITKAAKVLNLEADVLAGTATKPHFSALEVIAPSHGLMWRNNETAYGNPVEIINYYLELASYNKGPAREKICVVWASMYGNTQRILPFILDGIDSQGVEYEVFHLPYDHVGFAMSSAFECQGLVLGMPTYEYALHPPMAHFLDLLRRKHIKGKDALRFGSFGWSGGAQKELISLTTERKRDPQTGEMKETSTFNFIEPLEWRGKADKKVEQLAFDKGAELARLVKQNARKA</sequence>
<dbReference type="InterPro" id="IPR008254">
    <property type="entry name" value="Flavodoxin/NO_synth"/>
</dbReference>
<accession>A0AAW2H8M6</accession>
<evidence type="ECO:0000259" key="1">
    <source>
        <dbReference type="PROSITE" id="PS50902"/>
    </source>
</evidence>
<evidence type="ECO:0000313" key="2">
    <source>
        <dbReference type="EMBL" id="KAL0266184.1"/>
    </source>
</evidence>
<dbReference type="Gene3D" id="3.60.15.10">
    <property type="entry name" value="Ribonuclease Z/Hydroxyacylglutathione hydrolase-like"/>
    <property type="match status" value="2"/>
</dbReference>
<dbReference type="SUPFAM" id="SSF56281">
    <property type="entry name" value="Metallo-hydrolase/oxidoreductase"/>
    <property type="match status" value="1"/>
</dbReference>
<proteinExistence type="predicted"/>
<dbReference type="SMART" id="SM00849">
    <property type="entry name" value="Lactamase_B"/>
    <property type="match status" value="1"/>
</dbReference>